<dbReference type="PANTHER" id="PTHR10724">
    <property type="entry name" value="30S RIBOSOMAL PROTEIN S1"/>
    <property type="match status" value="1"/>
</dbReference>
<dbReference type="PRINTS" id="PR00681">
    <property type="entry name" value="RIBOSOMALS1"/>
</dbReference>
<evidence type="ECO:0000256" key="1">
    <source>
        <dbReference type="ARBA" id="ARBA00006767"/>
    </source>
</evidence>
<dbReference type="FunFam" id="2.40.50.140:FF:000018">
    <property type="entry name" value="30S ribosomal protein S1"/>
    <property type="match status" value="1"/>
</dbReference>
<dbReference type="GO" id="GO:0022627">
    <property type="term" value="C:cytosolic small ribosomal subunit"/>
    <property type="evidence" value="ECO:0007669"/>
    <property type="project" value="TreeGrafter"/>
</dbReference>
<comment type="caution">
    <text evidence="8">The sequence shown here is derived from an EMBL/GenBank/DDBJ whole genome shotgun (WGS) entry which is preliminary data.</text>
</comment>
<evidence type="ECO:0000256" key="4">
    <source>
        <dbReference type="ARBA" id="ARBA00022980"/>
    </source>
</evidence>
<reference evidence="8 9" key="1">
    <citation type="submission" date="2019-01" db="EMBL/GenBank/DDBJ databases">
        <title>Insights into ecological role of a new deltaproteobacterial order Candidatus Sinidesulfobacterales (Sva0485) by metagenomics and metatranscriptomics.</title>
        <authorList>
            <person name="Tan S."/>
            <person name="Liu J."/>
            <person name="Fang Y."/>
            <person name="Hedlund B."/>
            <person name="Lian Z.-H."/>
            <person name="Huang L.-Y."/>
            <person name="Li J.-T."/>
            <person name="Huang L.-N."/>
            <person name="Li W.-J."/>
            <person name="Jiang H.-C."/>
            <person name="Dong H.-L."/>
            <person name="Shu W.-S."/>
        </authorList>
    </citation>
    <scope>NUCLEOTIDE SEQUENCE [LARGE SCALE GENOMIC DNA]</scope>
    <source>
        <strain evidence="8">AP4</strain>
    </source>
</reference>
<feature type="domain" description="S1 motif" evidence="7">
    <location>
        <begin position="377"/>
        <end position="447"/>
    </location>
</feature>
<evidence type="ECO:0000313" key="8">
    <source>
        <dbReference type="EMBL" id="RZV38839.1"/>
    </source>
</evidence>
<feature type="domain" description="S1 motif" evidence="7">
    <location>
        <begin position="290"/>
        <end position="360"/>
    </location>
</feature>
<dbReference type="PROSITE" id="PS50126">
    <property type="entry name" value="S1"/>
    <property type="match status" value="6"/>
</dbReference>
<feature type="domain" description="S1 motif" evidence="7">
    <location>
        <begin position="464"/>
        <end position="531"/>
    </location>
</feature>
<dbReference type="Pfam" id="PF00575">
    <property type="entry name" value="S1"/>
    <property type="match status" value="6"/>
</dbReference>
<dbReference type="GO" id="GO:0003729">
    <property type="term" value="F:mRNA binding"/>
    <property type="evidence" value="ECO:0007669"/>
    <property type="project" value="TreeGrafter"/>
</dbReference>
<dbReference type="CDD" id="cd05688">
    <property type="entry name" value="S1_RPS1_repeat_ec3"/>
    <property type="match status" value="1"/>
</dbReference>
<name>A0A520XCB2_9DELT</name>
<dbReference type="NCBIfam" id="NF004952">
    <property type="entry name" value="PRK06299.1-2"/>
    <property type="match status" value="1"/>
</dbReference>
<comment type="similarity">
    <text evidence="1">Belongs to the bacterial ribosomal protein bS1 family.</text>
</comment>
<dbReference type="AlphaFoldDB" id="A0A520XCB2"/>
<evidence type="ECO:0000256" key="6">
    <source>
        <dbReference type="ARBA" id="ARBA00025604"/>
    </source>
</evidence>
<dbReference type="Gene3D" id="2.40.50.140">
    <property type="entry name" value="Nucleic acid-binding proteins"/>
    <property type="match status" value="6"/>
</dbReference>
<dbReference type="InterPro" id="IPR003029">
    <property type="entry name" value="S1_domain"/>
</dbReference>
<protein>
    <submittedName>
        <fullName evidence="8">30S ribosomal protein S1</fullName>
    </submittedName>
</protein>
<dbReference type="EMBL" id="SHMQ01000014">
    <property type="protein sequence ID" value="RZV38839.1"/>
    <property type="molecule type" value="Genomic_DNA"/>
</dbReference>
<dbReference type="InterPro" id="IPR035104">
    <property type="entry name" value="Ribosomal_protein_S1-like"/>
</dbReference>
<organism evidence="8 9">
    <name type="scientific">Candidatus Acidulodesulfobacterium acidiphilum</name>
    <dbReference type="NCBI Taxonomy" id="2597224"/>
    <lineage>
        <taxon>Bacteria</taxon>
        <taxon>Deltaproteobacteria</taxon>
        <taxon>Candidatus Acidulodesulfobacterales</taxon>
        <taxon>Candidatus Acidulodesulfobacterium</taxon>
    </lineage>
</organism>
<evidence type="ECO:0000259" key="7">
    <source>
        <dbReference type="PROSITE" id="PS50126"/>
    </source>
</evidence>
<proteinExistence type="inferred from homology"/>
<feature type="domain" description="S1 motif" evidence="7">
    <location>
        <begin position="32"/>
        <end position="100"/>
    </location>
</feature>
<dbReference type="InterPro" id="IPR050437">
    <property type="entry name" value="Ribos_protein_bS1-like"/>
</dbReference>
<dbReference type="CDD" id="cd05687">
    <property type="entry name" value="S1_RPS1_repeat_ec1_hs1"/>
    <property type="match status" value="1"/>
</dbReference>
<accession>A0A520XCB2</accession>
<evidence type="ECO:0000256" key="3">
    <source>
        <dbReference type="ARBA" id="ARBA00022884"/>
    </source>
</evidence>
<feature type="domain" description="S1 motif" evidence="7">
    <location>
        <begin position="118"/>
        <end position="184"/>
    </location>
</feature>
<evidence type="ECO:0000256" key="2">
    <source>
        <dbReference type="ARBA" id="ARBA00022737"/>
    </source>
</evidence>
<comment type="function">
    <text evidence="6">Binds mRNA; thus facilitating recognition of the initiation point. It is needed to translate mRNA with a short Shine-Dalgarno (SD) purine-rich sequence.</text>
</comment>
<dbReference type="SMART" id="SM00316">
    <property type="entry name" value="S1"/>
    <property type="match status" value="6"/>
</dbReference>
<keyword evidence="4 8" id="KW-0689">Ribosomal protein</keyword>
<feature type="domain" description="S1 motif" evidence="7">
    <location>
        <begin position="205"/>
        <end position="273"/>
    </location>
</feature>
<gene>
    <name evidence="8" type="ORF">EVJ48_06095</name>
</gene>
<dbReference type="GO" id="GO:0006412">
    <property type="term" value="P:translation"/>
    <property type="evidence" value="ECO:0007669"/>
    <property type="project" value="TreeGrafter"/>
</dbReference>
<sequence length="538" mass="60471">MAKKNFNQFESKENPTEFEILLGSYENMNSRGLVRQGRILDIDENYVYVDIGDKSDGIITIQEISSGGNIDITGISVGDSIEVFVGSYDDKLGYLICSREKAKNVYALDDIEKVCSDNETIKGVVTAKTKGGLIIDLNGITAFLPGSQIDVKLTRDFDVFLGKTLDLKVISVDKKNCNVIVSRRKVIEDEIKKLKENVLTDIKEGDVLEGIVKNITDYGVFIDLGGMDGLIYITDISWKRISHPSEVLSLGQKINVKVIKFDEEKRRVSLGYKQLFDDPWQNITERHKPGDIIEGVIINITDYGAFVELDDDVEGLIHLSEMSWDKKQTDPKTFLTKGQRVNAYILSIEPDTRKLSLSLKRLTESPWNLLKEKYTVGTVVDGTVKNIYEFGVSVELEPNLEGYIKQNDFSWTKRTKHPHELFKQGDPVKAVVLSIDEDKQRIYLGIKQLTESPWSQIKEKYSVGSVITGTVSNITEFGIFVQIEDGIEGLIHNSKIPENFITENNIAKGSKINAEIIMLDVNEQKIGLSLINVAQDNK</sequence>
<keyword evidence="5" id="KW-0687">Ribonucleoprotein</keyword>
<evidence type="ECO:0000313" key="9">
    <source>
        <dbReference type="Proteomes" id="UP000322454"/>
    </source>
</evidence>
<dbReference type="Proteomes" id="UP000322454">
    <property type="component" value="Unassembled WGS sequence"/>
</dbReference>
<dbReference type="GO" id="GO:0003735">
    <property type="term" value="F:structural constituent of ribosome"/>
    <property type="evidence" value="ECO:0007669"/>
    <property type="project" value="TreeGrafter"/>
</dbReference>
<dbReference type="CDD" id="cd04465">
    <property type="entry name" value="S1_RPS1_repeat_ec2_hs2"/>
    <property type="match status" value="1"/>
</dbReference>
<keyword evidence="3" id="KW-0694">RNA-binding</keyword>
<dbReference type="InterPro" id="IPR012340">
    <property type="entry name" value="NA-bd_OB-fold"/>
</dbReference>
<keyword evidence="2" id="KW-0677">Repeat</keyword>
<dbReference type="SUPFAM" id="SSF50249">
    <property type="entry name" value="Nucleic acid-binding proteins"/>
    <property type="match status" value="6"/>
</dbReference>
<dbReference type="PANTHER" id="PTHR10724:SF7">
    <property type="entry name" value="SMALL RIBOSOMAL SUBUNIT PROTEIN BS1C"/>
    <property type="match status" value="1"/>
</dbReference>
<dbReference type="FunFam" id="2.40.50.140:FF:000103">
    <property type="entry name" value="protein RRP5 homolog"/>
    <property type="match status" value="2"/>
</dbReference>
<evidence type="ECO:0000256" key="5">
    <source>
        <dbReference type="ARBA" id="ARBA00023274"/>
    </source>
</evidence>